<dbReference type="InterPro" id="IPR050721">
    <property type="entry name" value="Trk_Ktr_HKT_K-transport"/>
</dbReference>
<evidence type="ECO:0000256" key="5">
    <source>
        <dbReference type="ARBA" id="ARBA00023027"/>
    </source>
</evidence>
<reference evidence="9 10" key="2">
    <citation type="journal article" date="2009" name="Stand. Genomic Sci.">
        <title>Complete genome sequence of Staphylothermus marinus Stetter and Fiala 1986 type strain F1.</title>
        <authorList>
            <person name="Anderson I.J."/>
            <person name="Sun H."/>
            <person name="Lapidus A."/>
            <person name="Copeland A."/>
            <person name="Glavina Del Rio T."/>
            <person name="Tice H."/>
            <person name="Dalin E."/>
            <person name="Lucas S."/>
            <person name="Barry K."/>
            <person name="Land M."/>
            <person name="Richardson P."/>
            <person name="Huber H."/>
            <person name="Kyrpides N.C."/>
        </authorList>
    </citation>
    <scope>NUCLEOTIDE SEQUENCE [LARGE SCALE GENOMIC DNA]</scope>
    <source>
        <strain evidence="10">ATCC 43588 / DSM 3639 / JCM 9404 / F1</strain>
    </source>
</reference>
<evidence type="ECO:0000313" key="9">
    <source>
        <dbReference type="EMBL" id="ABN70314.1"/>
    </source>
</evidence>
<accession>A3DNV4</accession>
<protein>
    <submittedName>
        <fullName evidence="9">TrkA-N domain protein</fullName>
    </submittedName>
</protein>
<keyword evidence="6" id="KW-0406">Ion transport</keyword>
<evidence type="ECO:0000313" key="10">
    <source>
        <dbReference type="Proteomes" id="UP000000254"/>
    </source>
</evidence>
<dbReference type="PANTHER" id="PTHR43833">
    <property type="entry name" value="POTASSIUM CHANNEL PROTEIN 2-RELATED-RELATED"/>
    <property type="match status" value="1"/>
</dbReference>
<dbReference type="STRING" id="399550.Smar_1220"/>
<dbReference type="OrthoDB" id="24929at2157"/>
<dbReference type="HOGENOM" id="CLU_046525_2_3_2"/>
<proteinExistence type="predicted"/>
<keyword evidence="5" id="KW-0520">NAD</keyword>
<dbReference type="Pfam" id="PF02080">
    <property type="entry name" value="TrkA_C"/>
    <property type="match status" value="1"/>
</dbReference>
<keyword evidence="3" id="KW-0633">Potassium transport</keyword>
<gene>
    <name evidence="9" type="ordered locus">Smar_1220</name>
</gene>
<evidence type="ECO:0000259" key="7">
    <source>
        <dbReference type="PROSITE" id="PS51201"/>
    </source>
</evidence>
<evidence type="ECO:0000256" key="3">
    <source>
        <dbReference type="ARBA" id="ARBA00022538"/>
    </source>
</evidence>
<feature type="domain" description="RCK C-terminal" evidence="8">
    <location>
        <begin position="136"/>
        <end position="216"/>
    </location>
</feature>
<keyword evidence="10" id="KW-1185">Reference proteome</keyword>
<dbReference type="PRINTS" id="PR00335">
    <property type="entry name" value="KUPTAKETRKA"/>
</dbReference>
<name>A3DNV4_STAMF</name>
<dbReference type="PANTHER" id="PTHR43833:SF5">
    <property type="entry name" value="TRK SYSTEM POTASSIUM UPTAKE PROTEIN TRKA"/>
    <property type="match status" value="1"/>
</dbReference>
<dbReference type="InterPro" id="IPR036291">
    <property type="entry name" value="NAD(P)-bd_dom_sf"/>
</dbReference>
<dbReference type="InterPro" id="IPR006036">
    <property type="entry name" value="K_uptake_TrkA"/>
</dbReference>
<dbReference type="InterPro" id="IPR006037">
    <property type="entry name" value="RCK_C"/>
</dbReference>
<dbReference type="GO" id="GO:0015079">
    <property type="term" value="F:potassium ion transmembrane transporter activity"/>
    <property type="evidence" value="ECO:0007669"/>
    <property type="project" value="InterPro"/>
</dbReference>
<evidence type="ECO:0000259" key="8">
    <source>
        <dbReference type="PROSITE" id="PS51202"/>
    </source>
</evidence>
<organism evidence="9 10">
    <name type="scientific">Staphylothermus marinus (strain ATCC 43588 / DSM 3639 / JCM 9404 / F1)</name>
    <dbReference type="NCBI Taxonomy" id="399550"/>
    <lineage>
        <taxon>Archaea</taxon>
        <taxon>Thermoproteota</taxon>
        <taxon>Thermoprotei</taxon>
        <taxon>Desulfurococcales</taxon>
        <taxon>Desulfurococcaceae</taxon>
        <taxon>Staphylothermus</taxon>
    </lineage>
</organism>
<keyword evidence="2" id="KW-0813">Transport</keyword>
<evidence type="ECO:0000256" key="1">
    <source>
        <dbReference type="ARBA" id="ARBA00003660"/>
    </source>
</evidence>
<evidence type="ECO:0000256" key="4">
    <source>
        <dbReference type="ARBA" id="ARBA00022958"/>
    </source>
</evidence>
<evidence type="ECO:0000256" key="2">
    <source>
        <dbReference type="ARBA" id="ARBA00022448"/>
    </source>
</evidence>
<dbReference type="EMBL" id="CP000575">
    <property type="protein sequence ID" value="ABN70314.1"/>
    <property type="molecule type" value="Genomic_DNA"/>
</dbReference>
<reference evidence="10" key="1">
    <citation type="journal article" date="2009" name="BMC Genomics">
        <title>The complete genome sequence of Staphylothermus marinus reveals differences in sulfur metabolism among heterotrophic Crenarchaeota.</title>
        <authorList>
            <person name="Anderson I.J."/>
            <person name="Dharmarajan L."/>
            <person name="Rodriguez J."/>
            <person name="Hooper S."/>
            <person name="Porat I."/>
            <person name="Ulrich L.E."/>
            <person name="Elkins J.G."/>
            <person name="Mavromatis K."/>
            <person name="Sun H."/>
            <person name="Land M."/>
            <person name="Lapidus A."/>
            <person name="Lucas S."/>
            <person name="Barry K."/>
            <person name="Huber H."/>
            <person name="Zhulin I.B."/>
            <person name="Whitman W.B."/>
            <person name="Mukhopadhyay B."/>
            <person name="Woese C."/>
            <person name="Bristow J."/>
            <person name="Kyrpides N."/>
        </authorList>
    </citation>
    <scope>NUCLEOTIDE SEQUENCE [LARGE SCALE GENOMIC DNA]</scope>
    <source>
        <strain evidence="10">ATCC 43588 / DSM 3639 / JCM 9404 / F1</strain>
    </source>
</reference>
<dbReference type="AlphaFoldDB" id="A3DNV4"/>
<dbReference type="InterPro" id="IPR003148">
    <property type="entry name" value="RCK_N"/>
</dbReference>
<sequence>MKIVIAGGGETGAELAEALIKEEHDVVLIEADEKRAEELAEKLDCLVIKGNAAHPSVLEEAGIKDTDVIVALTGNDRDNIIISLIAKSIGVKKIIVKIQDPIYNDLLIHMGINDIINPGRLVVVQALSMLKGFNILNISTIVRSNIRLVIAKIPPEYDGKKINELPIDTENARILILYRGREAYFPKDDLVVKSDDSILLAVKANYYDEISKVLKI</sequence>
<dbReference type="InterPro" id="IPR036721">
    <property type="entry name" value="RCK_C_sf"/>
</dbReference>
<dbReference type="PROSITE" id="PS51202">
    <property type="entry name" value="RCK_C"/>
    <property type="match status" value="1"/>
</dbReference>
<feature type="domain" description="RCK N-terminal" evidence="7">
    <location>
        <begin position="1"/>
        <end position="117"/>
    </location>
</feature>
<evidence type="ECO:0000256" key="6">
    <source>
        <dbReference type="ARBA" id="ARBA00023065"/>
    </source>
</evidence>
<dbReference type="PROSITE" id="PS51201">
    <property type="entry name" value="RCK_N"/>
    <property type="match status" value="1"/>
</dbReference>
<keyword evidence="4" id="KW-0630">Potassium</keyword>
<dbReference type="KEGG" id="smr:Smar_1220"/>
<dbReference type="Pfam" id="PF02254">
    <property type="entry name" value="TrkA_N"/>
    <property type="match status" value="1"/>
</dbReference>
<dbReference type="eggNOG" id="arCOG01957">
    <property type="taxonomic scope" value="Archaea"/>
</dbReference>
<dbReference type="GO" id="GO:0005886">
    <property type="term" value="C:plasma membrane"/>
    <property type="evidence" value="ECO:0007669"/>
    <property type="project" value="InterPro"/>
</dbReference>
<dbReference type="GeneID" id="4906569"/>
<dbReference type="Proteomes" id="UP000000254">
    <property type="component" value="Chromosome"/>
</dbReference>
<comment type="function">
    <text evidence="1">Part of a potassium transport system.</text>
</comment>
<dbReference type="Gene3D" id="3.30.70.1450">
    <property type="entry name" value="Regulator of K+ conductance, C-terminal domain"/>
    <property type="match status" value="1"/>
</dbReference>
<dbReference type="RefSeq" id="WP_011839505.1">
    <property type="nucleotide sequence ID" value="NC_009033.1"/>
</dbReference>
<dbReference type="Gene3D" id="3.40.50.720">
    <property type="entry name" value="NAD(P)-binding Rossmann-like Domain"/>
    <property type="match status" value="1"/>
</dbReference>
<dbReference type="SUPFAM" id="SSF116726">
    <property type="entry name" value="TrkA C-terminal domain-like"/>
    <property type="match status" value="1"/>
</dbReference>
<dbReference type="SUPFAM" id="SSF51735">
    <property type="entry name" value="NAD(P)-binding Rossmann-fold domains"/>
    <property type="match status" value="1"/>
</dbReference>